<dbReference type="GO" id="GO:0016020">
    <property type="term" value="C:membrane"/>
    <property type="evidence" value="ECO:0007669"/>
    <property type="project" value="InterPro"/>
</dbReference>
<organism evidence="7 8">
    <name type="scientific">Methylorubrum rhodinum</name>
    <dbReference type="NCBI Taxonomy" id="29428"/>
    <lineage>
        <taxon>Bacteria</taxon>
        <taxon>Pseudomonadati</taxon>
        <taxon>Pseudomonadota</taxon>
        <taxon>Alphaproteobacteria</taxon>
        <taxon>Hyphomicrobiales</taxon>
        <taxon>Methylobacteriaceae</taxon>
        <taxon>Methylorubrum</taxon>
    </lineage>
</organism>
<keyword evidence="8" id="KW-1185">Reference proteome</keyword>
<evidence type="ECO:0000313" key="8">
    <source>
        <dbReference type="Proteomes" id="UP000583454"/>
    </source>
</evidence>
<keyword evidence="4" id="KW-0812">Transmembrane</keyword>
<dbReference type="GO" id="GO:0006935">
    <property type="term" value="P:chemotaxis"/>
    <property type="evidence" value="ECO:0007669"/>
    <property type="project" value="InterPro"/>
</dbReference>
<dbReference type="InterPro" id="IPR003660">
    <property type="entry name" value="HAMP_dom"/>
</dbReference>
<dbReference type="Pfam" id="PF00672">
    <property type="entry name" value="HAMP"/>
    <property type="match status" value="1"/>
</dbReference>
<dbReference type="Gene3D" id="1.10.287.950">
    <property type="entry name" value="Methyl-accepting chemotaxis protein"/>
    <property type="match status" value="1"/>
</dbReference>
<evidence type="ECO:0000256" key="2">
    <source>
        <dbReference type="ARBA" id="ARBA00029447"/>
    </source>
</evidence>
<reference evidence="7 8" key="1">
    <citation type="submission" date="2020-08" db="EMBL/GenBank/DDBJ databases">
        <title>Genomic Encyclopedia of Type Strains, Phase IV (KMG-IV): sequencing the most valuable type-strain genomes for metagenomic binning, comparative biology and taxonomic classification.</title>
        <authorList>
            <person name="Goeker M."/>
        </authorList>
    </citation>
    <scope>NUCLEOTIDE SEQUENCE [LARGE SCALE GENOMIC DNA]</scope>
    <source>
        <strain evidence="7 8">DSM 2163</strain>
    </source>
</reference>
<dbReference type="CDD" id="cd06225">
    <property type="entry name" value="HAMP"/>
    <property type="match status" value="1"/>
</dbReference>
<gene>
    <name evidence="7" type="ORF">HNR00_004808</name>
</gene>
<dbReference type="Gene3D" id="6.10.340.10">
    <property type="match status" value="1"/>
</dbReference>
<dbReference type="SUPFAM" id="SSF58104">
    <property type="entry name" value="Methyl-accepting chemotaxis protein (MCP) signaling domain"/>
    <property type="match status" value="1"/>
</dbReference>
<dbReference type="SMART" id="SM00304">
    <property type="entry name" value="HAMP"/>
    <property type="match status" value="1"/>
</dbReference>
<name>A0A840ZTA9_9HYPH</name>
<dbReference type="PROSITE" id="PS50885">
    <property type="entry name" value="HAMP"/>
    <property type="match status" value="1"/>
</dbReference>
<protein>
    <submittedName>
        <fullName evidence="7">Methyl-accepting chemotaxis protein</fullName>
    </submittedName>
</protein>
<dbReference type="AlphaFoldDB" id="A0A840ZTA9"/>
<dbReference type="SMART" id="SM00283">
    <property type="entry name" value="MA"/>
    <property type="match status" value="1"/>
</dbReference>
<dbReference type="PANTHER" id="PTHR32089:SF112">
    <property type="entry name" value="LYSOZYME-LIKE PROTEIN-RELATED"/>
    <property type="match status" value="1"/>
</dbReference>
<dbReference type="Proteomes" id="UP000583454">
    <property type="component" value="Unassembled WGS sequence"/>
</dbReference>
<feature type="transmembrane region" description="Helical" evidence="4">
    <location>
        <begin position="175"/>
        <end position="197"/>
    </location>
</feature>
<dbReference type="Pfam" id="PF12729">
    <property type="entry name" value="4HB_MCP_1"/>
    <property type="match status" value="1"/>
</dbReference>
<dbReference type="GO" id="GO:0007165">
    <property type="term" value="P:signal transduction"/>
    <property type="evidence" value="ECO:0007669"/>
    <property type="project" value="UniProtKB-KW"/>
</dbReference>
<dbReference type="GO" id="GO:0004888">
    <property type="term" value="F:transmembrane signaling receptor activity"/>
    <property type="evidence" value="ECO:0007669"/>
    <property type="project" value="InterPro"/>
</dbReference>
<proteinExistence type="inferred from homology"/>
<evidence type="ECO:0000313" key="7">
    <source>
        <dbReference type="EMBL" id="MBB5760067.1"/>
    </source>
</evidence>
<dbReference type="EMBL" id="JACHOP010000033">
    <property type="protein sequence ID" value="MBB5760067.1"/>
    <property type="molecule type" value="Genomic_DNA"/>
</dbReference>
<keyword evidence="4" id="KW-0472">Membrane</keyword>
<evidence type="ECO:0000256" key="1">
    <source>
        <dbReference type="ARBA" id="ARBA00023224"/>
    </source>
</evidence>
<dbReference type="PRINTS" id="PR00260">
    <property type="entry name" value="CHEMTRNSDUCR"/>
</dbReference>
<dbReference type="InterPro" id="IPR004090">
    <property type="entry name" value="Chemotax_Me-accpt_rcpt"/>
</dbReference>
<keyword evidence="1 3" id="KW-0807">Transducer</keyword>
<accession>A0A840ZTA9</accession>
<evidence type="ECO:0000259" key="5">
    <source>
        <dbReference type="PROSITE" id="PS50111"/>
    </source>
</evidence>
<dbReference type="PANTHER" id="PTHR32089">
    <property type="entry name" value="METHYL-ACCEPTING CHEMOTAXIS PROTEIN MCPB"/>
    <property type="match status" value="1"/>
</dbReference>
<keyword evidence="4" id="KW-1133">Transmembrane helix</keyword>
<comment type="caution">
    <text evidence="7">The sequence shown here is derived from an EMBL/GenBank/DDBJ whole genome shotgun (WGS) entry which is preliminary data.</text>
</comment>
<dbReference type="InterPro" id="IPR004089">
    <property type="entry name" value="MCPsignal_dom"/>
</dbReference>
<comment type="similarity">
    <text evidence="2">Belongs to the methyl-accepting chemotaxis (MCP) protein family.</text>
</comment>
<evidence type="ECO:0000259" key="6">
    <source>
        <dbReference type="PROSITE" id="PS50885"/>
    </source>
</evidence>
<feature type="domain" description="HAMP" evidence="6">
    <location>
        <begin position="194"/>
        <end position="247"/>
    </location>
</feature>
<dbReference type="PROSITE" id="PS50111">
    <property type="entry name" value="CHEMOTAXIS_TRANSDUC_2"/>
    <property type="match status" value="1"/>
</dbReference>
<dbReference type="Pfam" id="PF00015">
    <property type="entry name" value="MCPsignal"/>
    <property type="match status" value="1"/>
</dbReference>
<evidence type="ECO:0000256" key="4">
    <source>
        <dbReference type="SAM" id="Phobius"/>
    </source>
</evidence>
<feature type="domain" description="Methyl-accepting transducer" evidence="5">
    <location>
        <begin position="288"/>
        <end position="524"/>
    </location>
</feature>
<sequence length="544" mass="55701">MVLLVVSFGAFSLWELRQVNEAARELRDHRLPVTQILAKIQVAVLRLRVNGGRLITADTPALRAEVAETIAKRIRELGEFREAFLRQPSTPETAALFASFEAKWQAYTALQAEAIARANEGDVVGAQRIYNTTMSAGSNATLAELQKLIDANETDARLAGSAAEAAYETANFSTLLFIGVAFLLAVGAAVGLGLNVAQPLRAMTATMGRLAAGDATVAIPATGRRDEIGAMAAAVQVFKDNLIRTRALEEETALARADAEVQRRAATRAMADGFERAVGGLIDGVAAAASQLQATAQGMAGTADQTARRSLAVAAAAEEAETNVTTVAAAAEELGSTVSEIGRQVDGSAALAQAAVGEAGQSAALVKELSGEVARVGDIVTMISAIAGQTNLLALNATIEAARAGEAGRGFAVVASEVKELAGQTARATEEITAQIGRIQSSTGQAVAAIDGIAGRIREISGMATGIAAAVEEQGAATQEIVRNVAQAALGTGEVTGNVAGVATAAEETGAAASQVLACATELSQQSERLGAEVDRFLAGVRAA</sequence>
<evidence type="ECO:0000256" key="3">
    <source>
        <dbReference type="PROSITE-ProRule" id="PRU00284"/>
    </source>
</evidence>
<dbReference type="InterPro" id="IPR024478">
    <property type="entry name" value="HlyB_4HB_MCP"/>
</dbReference>